<dbReference type="Proteomes" id="UP000075714">
    <property type="component" value="Unassembled WGS sequence"/>
</dbReference>
<name>A0A150FXK8_GONPE</name>
<proteinExistence type="predicted"/>
<sequence>MGKSHLEAWLKFVFNRLFPVTTFVPSTHYLLRKLVGAKDWTEYMVHVCDNEDCIGHVYEKLPDKHTWKDNLDEKCPHCSETRFKTRERGGRVFVEPRYWYIDFGVEETIQYMAMDADFVAKRGAGRDPTGPGAGGHYRKGVTRAGT</sequence>
<feature type="region of interest" description="Disordered" evidence="1">
    <location>
        <begin position="125"/>
        <end position="146"/>
    </location>
</feature>
<accession>A0A150FXK8</accession>
<reference evidence="3" key="1">
    <citation type="journal article" date="2016" name="Nat. Commun.">
        <title>The Gonium pectorale genome demonstrates co-option of cell cycle regulation during the evolution of multicellularity.</title>
        <authorList>
            <person name="Hanschen E.R."/>
            <person name="Marriage T.N."/>
            <person name="Ferris P.J."/>
            <person name="Hamaji T."/>
            <person name="Toyoda A."/>
            <person name="Fujiyama A."/>
            <person name="Neme R."/>
            <person name="Noguchi H."/>
            <person name="Minakuchi Y."/>
            <person name="Suzuki M."/>
            <person name="Kawai-Toyooka H."/>
            <person name="Smith D.R."/>
            <person name="Sparks H."/>
            <person name="Anderson J."/>
            <person name="Bakaric R."/>
            <person name="Luria V."/>
            <person name="Karger A."/>
            <person name="Kirschner M.W."/>
            <person name="Durand P.M."/>
            <person name="Michod R.E."/>
            <person name="Nozaki H."/>
            <person name="Olson B.J."/>
        </authorList>
    </citation>
    <scope>NUCLEOTIDE SEQUENCE [LARGE SCALE GENOMIC DNA]</scope>
    <source>
        <strain evidence="3">NIES-2863</strain>
    </source>
</reference>
<comment type="caution">
    <text evidence="2">The sequence shown here is derived from an EMBL/GenBank/DDBJ whole genome shotgun (WGS) entry which is preliminary data.</text>
</comment>
<dbReference type="AlphaFoldDB" id="A0A150FXK8"/>
<keyword evidence="3" id="KW-1185">Reference proteome</keyword>
<evidence type="ECO:0000313" key="2">
    <source>
        <dbReference type="EMBL" id="KXZ42339.1"/>
    </source>
</evidence>
<protein>
    <submittedName>
        <fullName evidence="2">Uncharacterized protein</fullName>
    </submittedName>
</protein>
<evidence type="ECO:0000256" key="1">
    <source>
        <dbReference type="SAM" id="MobiDB-lite"/>
    </source>
</evidence>
<dbReference type="EMBL" id="LSYV01000159">
    <property type="protein sequence ID" value="KXZ42339.1"/>
    <property type="molecule type" value="Genomic_DNA"/>
</dbReference>
<gene>
    <name evidence="2" type="ORF">GPECTOR_159g107</name>
</gene>
<evidence type="ECO:0000313" key="3">
    <source>
        <dbReference type="Proteomes" id="UP000075714"/>
    </source>
</evidence>
<dbReference type="OrthoDB" id="549954at2759"/>
<organism evidence="2 3">
    <name type="scientific">Gonium pectorale</name>
    <name type="common">Green alga</name>
    <dbReference type="NCBI Taxonomy" id="33097"/>
    <lineage>
        <taxon>Eukaryota</taxon>
        <taxon>Viridiplantae</taxon>
        <taxon>Chlorophyta</taxon>
        <taxon>core chlorophytes</taxon>
        <taxon>Chlorophyceae</taxon>
        <taxon>CS clade</taxon>
        <taxon>Chlamydomonadales</taxon>
        <taxon>Volvocaceae</taxon>
        <taxon>Gonium</taxon>
    </lineage>
</organism>
<feature type="compositionally biased region" description="Basic residues" evidence="1">
    <location>
        <begin position="136"/>
        <end position="146"/>
    </location>
</feature>